<dbReference type="EC" id="1.1.1.49" evidence="6"/>
<keyword evidence="2 6" id="KW-0313">Glucose metabolism</keyword>
<dbReference type="SUPFAM" id="SSF55347">
    <property type="entry name" value="Glyceraldehyde-3-phosphate dehydrogenase-like, C-terminal domain"/>
    <property type="match status" value="1"/>
</dbReference>
<dbReference type="GO" id="GO:0009051">
    <property type="term" value="P:pentose-phosphate shunt, oxidative branch"/>
    <property type="evidence" value="ECO:0007669"/>
    <property type="project" value="TreeGrafter"/>
</dbReference>
<evidence type="ECO:0000313" key="10">
    <source>
        <dbReference type="EMBL" id="CAE6914300.1"/>
    </source>
</evidence>
<dbReference type="AlphaFoldDB" id="A0A812G747"/>
<dbReference type="GO" id="GO:0050661">
    <property type="term" value="F:NADP binding"/>
    <property type="evidence" value="ECO:0007669"/>
    <property type="project" value="InterPro"/>
</dbReference>
<dbReference type="Pfam" id="PF01182">
    <property type="entry name" value="Glucosamine_iso"/>
    <property type="match status" value="1"/>
</dbReference>
<dbReference type="Gene3D" id="3.30.360.10">
    <property type="entry name" value="Dihydrodipicolinate Reductase, domain 2"/>
    <property type="match status" value="1"/>
</dbReference>
<dbReference type="Gene3D" id="3.40.50.1360">
    <property type="match status" value="1"/>
</dbReference>
<evidence type="ECO:0000259" key="8">
    <source>
        <dbReference type="Pfam" id="PF01182"/>
    </source>
</evidence>
<dbReference type="Pfam" id="PF02781">
    <property type="entry name" value="G6PD_C"/>
    <property type="match status" value="1"/>
</dbReference>
<evidence type="ECO:0000256" key="2">
    <source>
        <dbReference type="ARBA" id="ARBA00022526"/>
    </source>
</evidence>
<name>A0A812G747_9DINO</name>
<evidence type="ECO:0000256" key="1">
    <source>
        <dbReference type="ARBA" id="ARBA00004937"/>
    </source>
</evidence>
<evidence type="ECO:0000256" key="5">
    <source>
        <dbReference type="ARBA" id="ARBA00023277"/>
    </source>
</evidence>
<dbReference type="SUPFAM" id="SSF51735">
    <property type="entry name" value="NAD(P)-binding Rossmann-fold domains"/>
    <property type="match status" value="1"/>
</dbReference>
<dbReference type="InterPro" id="IPR006148">
    <property type="entry name" value="Glc/Gal-6P_isomerase"/>
</dbReference>
<reference evidence="10" key="1">
    <citation type="submission" date="2021-02" db="EMBL/GenBank/DDBJ databases">
        <authorList>
            <person name="Dougan E. K."/>
            <person name="Rhodes N."/>
            <person name="Thang M."/>
            <person name="Chan C."/>
        </authorList>
    </citation>
    <scope>NUCLEOTIDE SEQUENCE</scope>
</reference>
<comment type="caution">
    <text evidence="10">The sequence shown here is derived from an EMBL/GenBank/DDBJ whole genome shotgun (WGS) entry which is preliminary data.</text>
</comment>
<evidence type="ECO:0000256" key="3">
    <source>
        <dbReference type="ARBA" id="ARBA00022857"/>
    </source>
</evidence>
<keyword evidence="4 6" id="KW-0560">Oxidoreductase</keyword>
<gene>
    <name evidence="10" type="primary">gsdA</name>
    <name evidence="10" type="ORF">SNAT2548_LOCUS223</name>
</gene>
<dbReference type="GO" id="GO:0004345">
    <property type="term" value="F:glucose-6-phosphate dehydrogenase activity"/>
    <property type="evidence" value="ECO:0007669"/>
    <property type="project" value="UniProtKB-EC"/>
</dbReference>
<sequence length="795" mass="90911">MGIERILASSERDFVAKSVDYIEECIAKHQSQGRSTNFVLGLSASNGRVRRARQADVWSTLAGRTSIDWSRVCVFLVDERYGWHCEEESNSFLIRDTLIKNLNRRSAGFPESNLILPSTGLDSALACAEDYQSRLCDMLEKEHGPHLVTIGLGSDGHIASVFPEWYKAVPERWSTATQKTRGVLVTETSEFEVRTRICVNLRVIREASNILVTLQEGSEEAWTNVKRSFDEERFGEKRFAKRAKVVEPTGVVVSTDGFLMVHAKGRKPKPAPKPPDSPLHYVLRYSNISAMQLSLDKETHYSFVVMGAAGDLAKKKTFPSLFQLHLGRLLPGSMKIIGVDDPKFHTDVTSVSDFWEKRLREYLEKQKGWVNEDVESFKQRLHFVHVQLDQPETMSALDRRLQELAEGRAKEHRVFYLALPPFLFAQAVEHLRERCWSKTGWNRVVVEKPFGKNGAEAAALSNSLKKYLDEKEIFRMDHYLAKTLVLNLLTLRFANRELGHLFHCHHVANVRITFKEAIGVQGRAGYFDGYGIIRDIMQNHLMQVLTLVAMEAPATLEAEDVRDEKVKVLKQIRPIAPRDCVIGQYDGYQADPDIQKINLKQGYASRCPTFAVAVLYLDNERWSGVPFIMKAGKGLEVHQTIVRIQFKKAPPSSLFGEQPQNELVIRIQPNEAIYYKMLAKMPGLTQQARDVEQTVLDLDLKKRFELRRTPEAYEKLIHDVIQGESHNFVRRDELEQAWRIFDPLLTTLEKEEKREPERYTLGSRGPLKADMLIDRMGFRRYTVTGVPGFAEDDFD</sequence>
<dbReference type="OrthoDB" id="60984at2759"/>
<dbReference type="PRINTS" id="PR00079">
    <property type="entry name" value="G6PDHDRGNASE"/>
</dbReference>
<dbReference type="InterPro" id="IPR036291">
    <property type="entry name" value="NAD(P)-bd_dom_sf"/>
</dbReference>
<dbReference type="PANTHER" id="PTHR23429">
    <property type="entry name" value="GLUCOSE-6-PHOSPHATE 1-DEHYDROGENASE G6PD"/>
    <property type="match status" value="1"/>
</dbReference>
<dbReference type="Gene3D" id="3.40.50.720">
    <property type="entry name" value="NAD(P)-binding Rossmann-like Domain"/>
    <property type="match status" value="1"/>
</dbReference>
<comment type="function">
    <text evidence="6">Catalyzes the rate-limiting step of the oxidative pentose-phosphate pathway, which represents a route for the dissimilation of carbohydrates besides glycolysis.</text>
</comment>
<feature type="domain" description="Glucose-6-phosphate dehydrogenase C-terminal" evidence="9">
    <location>
        <begin position="489"/>
        <end position="777"/>
    </location>
</feature>
<dbReference type="SUPFAM" id="SSF100950">
    <property type="entry name" value="NagB/RpiA/CoA transferase-like"/>
    <property type="match status" value="1"/>
</dbReference>
<dbReference type="InterPro" id="IPR001282">
    <property type="entry name" value="G6P_DH"/>
</dbReference>
<protein>
    <recommendedName>
        <fullName evidence="6">Glucose-6-phosphate 1-dehydrogenase</fullName>
        <ecNumber evidence="6">1.1.1.49</ecNumber>
    </recommendedName>
</protein>
<evidence type="ECO:0000259" key="7">
    <source>
        <dbReference type="Pfam" id="PF00479"/>
    </source>
</evidence>
<dbReference type="Pfam" id="PF00479">
    <property type="entry name" value="G6PD_N"/>
    <property type="match status" value="1"/>
</dbReference>
<dbReference type="EMBL" id="CAJNDS010000005">
    <property type="protein sequence ID" value="CAE6914300.1"/>
    <property type="molecule type" value="Genomic_DNA"/>
</dbReference>
<evidence type="ECO:0000256" key="6">
    <source>
        <dbReference type="RuleBase" id="RU362120"/>
    </source>
</evidence>
<dbReference type="InterPro" id="IPR022675">
    <property type="entry name" value="G6P_DH_C"/>
</dbReference>
<dbReference type="HAMAP" id="MF_00966">
    <property type="entry name" value="G6PD"/>
    <property type="match status" value="1"/>
</dbReference>
<dbReference type="UniPathway" id="UPA00115">
    <property type="reaction ID" value="UER00408"/>
</dbReference>
<dbReference type="Proteomes" id="UP000604046">
    <property type="component" value="Unassembled WGS sequence"/>
</dbReference>
<keyword evidence="5 6" id="KW-0119">Carbohydrate metabolism</keyword>
<dbReference type="InterPro" id="IPR037171">
    <property type="entry name" value="NagB/RpiA_transferase-like"/>
</dbReference>
<comment type="similarity">
    <text evidence="6">Belongs to the glucose-6-phosphate dehydrogenase family.</text>
</comment>
<feature type="domain" description="Glucose-6-phosphate dehydrogenase NAD-binding" evidence="7">
    <location>
        <begin position="304"/>
        <end position="487"/>
    </location>
</feature>
<evidence type="ECO:0000313" key="11">
    <source>
        <dbReference type="Proteomes" id="UP000604046"/>
    </source>
</evidence>
<feature type="domain" description="Glucosamine/galactosamine-6-phosphate isomerase" evidence="8">
    <location>
        <begin position="12"/>
        <end position="218"/>
    </location>
</feature>
<comment type="catalytic activity">
    <reaction evidence="6">
        <text>D-glucose 6-phosphate + NADP(+) = 6-phospho-D-glucono-1,5-lactone + NADPH + H(+)</text>
        <dbReference type="Rhea" id="RHEA:15841"/>
        <dbReference type="ChEBI" id="CHEBI:15378"/>
        <dbReference type="ChEBI" id="CHEBI:57783"/>
        <dbReference type="ChEBI" id="CHEBI:57955"/>
        <dbReference type="ChEBI" id="CHEBI:58349"/>
        <dbReference type="ChEBI" id="CHEBI:61548"/>
        <dbReference type="EC" id="1.1.1.49"/>
    </reaction>
</comment>
<comment type="pathway">
    <text evidence="1 6">Carbohydrate degradation; pentose phosphate pathway; D-ribulose 5-phosphate from D-glucose 6-phosphate (oxidative stage): step 1/3.</text>
</comment>
<evidence type="ECO:0000259" key="9">
    <source>
        <dbReference type="Pfam" id="PF02781"/>
    </source>
</evidence>
<dbReference type="InterPro" id="IPR022674">
    <property type="entry name" value="G6P_DH_NAD-bd"/>
</dbReference>
<dbReference type="NCBIfam" id="TIGR00871">
    <property type="entry name" value="zwf"/>
    <property type="match status" value="1"/>
</dbReference>
<keyword evidence="11" id="KW-1185">Reference proteome</keyword>
<dbReference type="GO" id="GO:0006006">
    <property type="term" value="P:glucose metabolic process"/>
    <property type="evidence" value="ECO:0007669"/>
    <property type="project" value="UniProtKB-KW"/>
</dbReference>
<dbReference type="PANTHER" id="PTHR23429:SF0">
    <property type="entry name" value="GLUCOSE-6-PHOSPHATE 1-DEHYDROGENASE"/>
    <property type="match status" value="1"/>
</dbReference>
<proteinExistence type="inferred from homology"/>
<keyword evidence="3 6" id="KW-0521">NADP</keyword>
<evidence type="ECO:0000256" key="4">
    <source>
        <dbReference type="ARBA" id="ARBA00023002"/>
    </source>
</evidence>
<organism evidence="10 11">
    <name type="scientific">Symbiodinium natans</name>
    <dbReference type="NCBI Taxonomy" id="878477"/>
    <lineage>
        <taxon>Eukaryota</taxon>
        <taxon>Sar</taxon>
        <taxon>Alveolata</taxon>
        <taxon>Dinophyceae</taxon>
        <taxon>Suessiales</taxon>
        <taxon>Symbiodiniaceae</taxon>
        <taxon>Symbiodinium</taxon>
    </lineage>
</organism>
<accession>A0A812G747</accession>